<feature type="signal peptide" evidence="1">
    <location>
        <begin position="1"/>
        <end position="23"/>
    </location>
</feature>
<name>A0A3M7P2N2_BRAPC</name>
<dbReference type="AlphaFoldDB" id="A0A3M7P2N2"/>
<reference evidence="2 3" key="1">
    <citation type="journal article" date="2018" name="Sci. Rep.">
        <title>Genomic signatures of local adaptation to the degree of environmental predictability in rotifers.</title>
        <authorList>
            <person name="Franch-Gras L."/>
            <person name="Hahn C."/>
            <person name="Garcia-Roger E.M."/>
            <person name="Carmona M.J."/>
            <person name="Serra M."/>
            <person name="Gomez A."/>
        </authorList>
    </citation>
    <scope>NUCLEOTIDE SEQUENCE [LARGE SCALE GENOMIC DNA]</scope>
    <source>
        <strain evidence="2">HYR1</strain>
    </source>
</reference>
<sequence>TSAFDLMNIIFLIAAILVHQSLENLDQKCQNLNKNNSSCHLYFTCYPGKSNLTTVDIYLDRVTSLDRDFFQHINISNLILKNCKFDANISKNLFQNVESIENFSLMNVGNVIDLLNSTYLANKVINLKMSSIKINQIDLILKIFELSEIKENDLKLNLQSLSFIHELSIRYSSIVNLTVELTGADFTIDPAKFGSYCD</sequence>
<gene>
    <name evidence="2" type="ORF">BpHYR1_033241</name>
</gene>
<accession>A0A3M7P2N2</accession>
<evidence type="ECO:0000256" key="1">
    <source>
        <dbReference type="SAM" id="SignalP"/>
    </source>
</evidence>
<evidence type="ECO:0000313" key="3">
    <source>
        <dbReference type="Proteomes" id="UP000276133"/>
    </source>
</evidence>
<keyword evidence="1" id="KW-0732">Signal</keyword>
<evidence type="ECO:0000313" key="2">
    <source>
        <dbReference type="EMBL" id="RMZ93318.1"/>
    </source>
</evidence>
<comment type="caution">
    <text evidence="2">The sequence shown here is derived from an EMBL/GenBank/DDBJ whole genome shotgun (WGS) entry which is preliminary data.</text>
</comment>
<protein>
    <submittedName>
        <fullName evidence="2">Uncharacterized protein</fullName>
    </submittedName>
</protein>
<proteinExistence type="predicted"/>
<feature type="chain" id="PRO_5018003275" evidence="1">
    <location>
        <begin position="24"/>
        <end position="198"/>
    </location>
</feature>
<dbReference type="EMBL" id="REGN01013900">
    <property type="protein sequence ID" value="RMZ93318.1"/>
    <property type="molecule type" value="Genomic_DNA"/>
</dbReference>
<organism evidence="2 3">
    <name type="scientific">Brachionus plicatilis</name>
    <name type="common">Marine rotifer</name>
    <name type="synonym">Brachionus muelleri</name>
    <dbReference type="NCBI Taxonomy" id="10195"/>
    <lineage>
        <taxon>Eukaryota</taxon>
        <taxon>Metazoa</taxon>
        <taxon>Spiralia</taxon>
        <taxon>Gnathifera</taxon>
        <taxon>Rotifera</taxon>
        <taxon>Eurotatoria</taxon>
        <taxon>Monogononta</taxon>
        <taxon>Pseudotrocha</taxon>
        <taxon>Ploima</taxon>
        <taxon>Brachionidae</taxon>
        <taxon>Brachionus</taxon>
    </lineage>
</organism>
<keyword evidence="3" id="KW-1185">Reference proteome</keyword>
<dbReference type="Proteomes" id="UP000276133">
    <property type="component" value="Unassembled WGS sequence"/>
</dbReference>
<feature type="non-terminal residue" evidence="2">
    <location>
        <position position="1"/>
    </location>
</feature>